<evidence type="ECO:0000259" key="1">
    <source>
        <dbReference type="Pfam" id="PF13472"/>
    </source>
</evidence>
<dbReference type="InterPro" id="IPR051532">
    <property type="entry name" value="Ester_Hydrolysis_Enzymes"/>
</dbReference>
<dbReference type="InterPro" id="IPR011050">
    <property type="entry name" value="Pectin_lyase_fold/virulence"/>
</dbReference>
<dbReference type="InterPro" id="IPR013830">
    <property type="entry name" value="SGNH_hydro"/>
</dbReference>
<dbReference type="Pfam" id="PF13472">
    <property type="entry name" value="Lipase_GDSL_2"/>
    <property type="match status" value="1"/>
</dbReference>
<dbReference type="PANTHER" id="PTHR30383">
    <property type="entry name" value="THIOESTERASE 1/PROTEASE 1/LYSOPHOSPHOLIPASE L1"/>
    <property type="match status" value="1"/>
</dbReference>
<dbReference type="AlphaFoldDB" id="X1GPT6"/>
<comment type="caution">
    <text evidence="2">The sequence shown here is derived from an EMBL/GenBank/DDBJ whole genome shotgun (WGS) entry which is preliminary data.</text>
</comment>
<feature type="non-terminal residue" evidence="2">
    <location>
        <position position="1"/>
    </location>
</feature>
<name>X1GPT6_9ZZZZ</name>
<dbReference type="SUPFAM" id="SSF52266">
    <property type="entry name" value="SGNH hydrolase"/>
    <property type="match status" value="1"/>
</dbReference>
<dbReference type="Gene3D" id="2.160.20.10">
    <property type="entry name" value="Single-stranded right-handed beta-helix, Pectin lyase-like"/>
    <property type="match status" value="1"/>
</dbReference>
<organism evidence="2">
    <name type="scientific">marine sediment metagenome</name>
    <dbReference type="NCBI Taxonomy" id="412755"/>
    <lineage>
        <taxon>unclassified sequences</taxon>
        <taxon>metagenomes</taxon>
        <taxon>ecological metagenomes</taxon>
    </lineage>
</organism>
<accession>X1GPT6</accession>
<feature type="domain" description="SGNH hydrolase-type esterase" evidence="1">
    <location>
        <begin position="27"/>
        <end position="213"/>
    </location>
</feature>
<dbReference type="EMBL" id="BARU01006350">
    <property type="protein sequence ID" value="GAH46890.1"/>
    <property type="molecule type" value="Genomic_DNA"/>
</dbReference>
<evidence type="ECO:0000313" key="2">
    <source>
        <dbReference type="EMBL" id="GAH46890.1"/>
    </source>
</evidence>
<dbReference type="Gene3D" id="3.40.50.1110">
    <property type="entry name" value="SGNH hydrolase"/>
    <property type="match status" value="1"/>
</dbReference>
<dbReference type="InterPro" id="IPR036514">
    <property type="entry name" value="SGNH_hydro_sf"/>
</dbReference>
<gene>
    <name evidence="2" type="ORF">S03H2_12480</name>
</gene>
<dbReference type="InterPro" id="IPR012334">
    <property type="entry name" value="Pectin_lyas_fold"/>
</dbReference>
<proteinExistence type="predicted"/>
<protein>
    <recommendedName>
        <fullName evidence="1">SGNH hydrolase-type esterase domain-containing protein</fullName>
    </recommendedName>
</protein>
<feature type="non-terminal residue" evidence="2">
    <location>
        <position position="448"/>
    </location>
</feature>
<reference evidence="2" key="1">
    <citation type="journal article" date="2014" name="Front. Microbiol.">
        <title>High frequency of phylogenetically diverse reductive dehalogenase-homologous genes in deep subseafloor sedimentary metagenomes.</title>
        <authorList>
            <person name="Kawai M."/>
            <person name="Futagami T."/>
            <person name="Toyoda A."/>
            <person name="Takaki Y."/>
            <person name="Nishi S."/>
            <person name="Hori S."/>
            <person name="Arai W."/>
            <person name="Tsubouchi T."/>
            <person name="Morono Y."/>
            <person name="Uchiyama I."/>
            <person name="Ito T."/>
            <person name="Fujiyama A."/>
            <person name="Inagaki F."/>
            <person name="Takami H."/>
        </authorList>
    </citation>
    <scope>NUCLEOTIDE SEQUENCE</scope>
    <source>
        <strain evidence="2">Expedition CK06-06</strain>
    </source>
</reference>
<sequence>SESYYWVDSMARVHAKFSGQKGTFAHFGDSITVTLAFWTPLLYSRKNASEEIEQAYQLVKEYLKKECWRDWKGPQFGNEGRMTIRWAHKNIDGWLEQLNPEAALIMFGTNDLNAVGLEEYKKKTREVVRKCLDNGTVVLLSTIPPRHGLVEKTAAYADAVQKIARDMKVPLIDFHSEILKRRPDDWDGALDKFARYKGYDVPTLLARDGVHPSNPKKYSDDYSEEALKCCGYSLRNYLVLMKYAELLKALGLVSPAKGKAVPLKPRARQREIINPPDQSWFPKAPPLPRPRGQTIKVSNVQELIWAVEQIKPGGTILLADGHYMMPHYVELKTDNVSLRGASGHRERVVIDGAESRDGELIGITGCSGVTIADLTIQNTQYNGFKVNSETNVQKLTIYNCIIHNIWQRGVKGVKVPKKNREVIRPKRCRVQYCLFYNDRPKRLSDDPH</sequence>
<dbReference type="SUPFAM" id="SSF51126">
    <property type="entry name" value="Pectin lyase-like"/>
    <property type="match status" value="1"/>
</dbReference>